<dbReference type="InterPro" id="IPR006680">
    <property type="entry name" value="Amidohydro-rel"/>
</dbReference>
<keyword evidence="2" id="KW-0378">Hydrolase</keyword>
<dbReference type="Gene3D" id="3.20.20.140">
    <property type="entry name" value="Metal-dependent hydrolases"/>
    <property type="match status" value="1"/>
</dbReference>
<evidence type="ECO:0000313" key="2">
    <source>
        <dbReference type="EMBL" id="PII34200.1"/>
    </source>
</evidence>
<protein>
    <submittedName>
        <fullName evidence="2">Amidohydrolase</fullName>
    </submittedName>
</protein>
<dbReference type="InterPro" id="IPR052358">
    <property type="entry name" value="Aro_Compnd_Degr_Hydrolases"/>
</dbReference>
<sequence>MPMNSPSFNRCAGDCDAVENPAEQYLFPENSCDTHFHVFGRSDDFPLIAERAYTPAVASMDDYWKAFRPLGVDRCVLVQPSVYGRDHGLLKQTLRHAEAGRMRGVAVIYEDTPEAEIEALHALGVRGARCNALFSGGVSVSSLQAVADRIRGLGWHVQLLVNVDEDPGLAQRVADMGVAVVVDHFGHPSRQLGAGGPGSRNLQALMKEGRAWVKFSGAYRISATASAVDPAVVPIAHALVQANPHRILWGSDWPHPGIKARSNSAGELAQALVDWVPEEYRHTVLVDNPARLYWGH</sequence>
<comment type="caution">
    <text evidence="2">The sequence shown here is derived from an EMBL/GenBank/DDBJ whole genome shotgun (WGS) entry which is preliminary data.</text>
</comment>
<dbReference type="GO" id="GO:0016787">
    <property type="term" value="F:hydrolase activity"/>
    <property type="evidence" value="ECO:0007669"/>
    <property type="project" value="UniProtKB-KW"/>
</dbReference>
<dbReference type="PANTHER" id="PTHR35563">
    <property type="entry name" value="BARREL METAL-DEPENDENT HYDROLASE, PUTATIVE (AFU_ORTHOLOGUE AFUA_1G16240)-RELATED"/>
    <property type="match status" value="1"/>
</dbReference>
<evidence type="ECO:0000259" key="1">
    <source>
        <dbReference type="Pfam" id="PF04909"/>
    </source>
</evidence>
<dbReference type="SUPFAM" id="SSF51556">
    <property type="entry name" value="Metallo-dependent hydrolases"/>
    <property type="match status" value="1"/>
</dbReference>
<name>A0A2G7T2Q2_9FLAO</name>
<dbReference type="InterPro" id="IPR032466">
    <property type="entry name" value="Metal_Hydrolase"/>
</dbReference>
<feature type="domain" description="Amidohydrolase-related" evidence="1">
    <location>
        <begin position="32"/>
        <end position="293"/>
    </location>
</feature>
<reference evidence="2" key="1">
    <citation type="submission" date="2017-10" db="EMBL/GenBank/DDBJ databases">
        <title>Chryseobacterium sp. B5 is a hydrocarbonoclastic and plant growth promoting bacterium.</title>
        <authorList>
            <person name="Thijs S."/>
            <person name="Gkorezis P."/>
            <person name="Van Hamme J."/>
        </authorList>
    </citation>
    <scope>NUCLEOTIDE SEQUENCE</scope>
    <source>
        <strain evidence="2">B5</strain>
    </source>
</reference>
<dbReference type="Pfam" id="PF04909">
    <property type="entry name" value="Amidohydro_2"/>
    <property type="match status" value="1"/>
</dbReference>
<dbReference type="EMBL" id="PEKC01000122">
    <property type="protein sequence ID" value="PII34200.1"/>
    <property type="molecule type" value="Genomic_DNA"/>
</dbReference>
<gene>
    <name evidence="2" type="ORF">CTI11_22585</name>
</gene>
<proteinExistence type="predicted"/>
<accession>A0A2G7T2Q2</accession>
<organism evidence="2">
    <name type="scientific">Chryseobacterium sp. B5</name>
    <dbReference type="NCBI Taxonomy" id="2050562"/>
    <lineage>
        <taxon>Bacteria</taxon>
        <taxon>Pseudomonadati</taxon>
        <taxon>Bacteroidota</taxon>
        <taxon>Flavobacteriia</taxon>
        <taxon>Flavobacteriales</taxon>
        <taxon>Weeksellaceae</taxon>
        <taxon>Chryseobacterium group</taxon>
        <taxon>Chryseobacterium</taxon>
    </lineage>
</organism>
<dbReference type="AlphaFoldDB" id="A0A2G7T2Q2"/>
<dbReference type="PANTHER" id="PTHR35563:SF2">
    <property type="entry name" value="BARREL METAL-DEPENDENT HYDROLASE, PUTATIVE (AFU_ORTHOLOGUE AFUA_1G16240)-RELATED"/>
    <property type="match status" value="1"/>
</dbReference>